<dbReference type="PANTHER" id="PTHR46685">
    <property type="entry name" value="28S RIBOSOMAL PROTEIN S15, MITOCHONDRIAL"/>
    <property type="match status" value="1"/>
</dbReference>
<accession>A0A1S3IT76</accession>
<comment type="similarity">
    <text evidence="2 9">Belongs to the universal ribosomal protein uS15 family.</text>
</comment>
<name>A0A1S3IT76_LINAN</name>
<evidence type="ECO:0000256" key="6">
    <source>
        <dbReference type="ARBA" id="ARBA00023274"/>
    </source>
</evidence>
<evidence type="ECO:0000256" key="7">
    <source>
        <dbReference type="ARBA" id="ARBA00035249"/>
    </source>
</evidence>
<reference evidence="12" key="1">
    <citation type="submission" date="2025-08" db="UniProtKB">
        <authorList>
            <consortium name="RefSeq"/>
        </authorList>
    </citation>
    <scope>IDENTIFICATION</scope>
    <source>
        <tissue evidence="12">Gonads</tissue>
    </source>
</reference>
<evidence type="ECO:0000256" key="2">
    <source>
        <dbReference type="ARBA" id="ARBA00008434"/>
    </source>
</evidence>
<dbReference type="Gene3D" id="1.10.287.10">
    <property type="entry name" value="S15/NS1, RNA-binding"/>
    <property type="match status" value="1"/>
</dbReference>
<dbReference type="RefSeq" id="XP_013401410.1">
    <property type="nucleotide sequence ID" value="XM_013545956.1"/>
</dbReference>
<evidence type="ECO:0000313" key="11">
    <source>
        <dbReference type="Proteomes" id="UP000085678"/>
    </source>
</evidence>
<keyword evidence="10" id="KW-0175">Coiled coil</keyword>
<protein>
    <recommendedName>
        <fullName evidence="7">Small ribosomal subunit protein uS15m</fullName>
    </recommendedName>
    <alternativeName>
        <fullName evidence="8">28S ribosomal protein S15, mitochondrial</fullName>
    </alternativeName>
</protein>
<dbReference type="GeneID" id="106167237"/>
<evidence type="ECO:0000256" key="5">
    <source>
        <dbReference type="ARBA" id="ARBA00023128"/>
    </source>
</evidence>
<dbReference type="GO" id="GO:0032543">
    <property type="term" value="P:mitochondrial translation"/>
    <property type="evidence" value="ECO:0007669"/>
    <property type="project" value="TreeGrafter"/>
</dbReference>
<dbReference type="GO" id="GO:0003735">
    <property type="term" value="F:structural constituent of ribosome"/>
    <property type="evidence" value="ECO:0007669"/>
    <property type="project" value="InterPro"/>
</dbReference>
<keyword evidence="4 9" id="KW-0689">Ribosomal protein</keyword>
<dbReference type="PANTHER" id="PTHR46685:SF1">
    <property type="entry name" value="SMALL RIBOSOMAL SUBUNIT PROTEIN US15M"/>
    <property type="match status" value="1"/>
</dbReference>
<dbReference type="OrthoDB" id="441444at2759"/>
<dbReference type="Proteomes" id="UP000085678">
    <property type="component" value="Unplaced"/>
</dbReference>
<dbReference type="InterPro" id="IPR052137">
    <property type="entry name" value="uS15_ribosomal"/>
</dbReference>
<dbReference type="SMART" id="SM01387">
    <property type="entry name" value="Ribosomal_S15"/>
    <property type="match status" value="1"/>
</dbReference>
<evidence type="ECO:0000256" key="8">
    <source>
        <dbReference type="ARBA" id="ARBA00035528"/>
    </source>
</evidence>
<dbReference type="InParanoid" id="A0A1S3IT76"/>
<sequence length="279" mass="33390">MCSLVPAAIRSCRVPLFNSKTLLMGSNMQCLAVFQGNLLEPKRYVSRRQAKLHRFPTLKPFKVKYTGDITKALEPLDLSPLKTGFHDQYLIDKYMGNEMIKRACSLEFADGQEKMAYRLYDITRKVQIHPKDLDSLEVRIAKWTIRIRNQIQHCTRCKRDIRSRVQLKERIDKRRKLLKKLRKEDYRKFKWLLEFLKIKYIPHPDYYRKLSKRKRARLEIVKQALAIRREKINTVKERVDAEKAQFQKYKEEVLANVERQLKELEIEQTKLPRKPSVKT</sequence>
<dbReference type="AlphaFoldDB" id="A0A1S3IT76"/>
<evidence type="ECO:0000256" key="10">
    <source>
        <dbReference type="SAM" id="Coils"/>
    </source>
</evidence>
<evidence type="ECO:0000313" key="12">
    <source>
        <dbReference type="RefSeq" id="XP_013401410.1"/>
    </source>
</evidence>
<dbReference type="KEGG" id="lak:106167237"/>
<dbReference type="FunCoup" id="A0A1S3IT76">
    <property type="interactions" value="1036"/>
</dbReference>
<feature type="coiled-coil region" evidence="10">
    <location>
        <begin position="232"/>
        <end position="274"/>
    </location>
</feature>
<keyword evidence="6 9" id="KW-0687">Ribonucleoprotein</keyword>
<comment type="subcellular location">
    <subcellularLocation>
        <location evidence="1">Mitochondrion</location>
    </subcellularLocation>
</comment>
<evidence type="ECO:0000256" key="1">
    <source>
        <dbReference type="ARBA" id="ARBA00004173"/>
    </source>
</evidence>
<dbReference type="GO" id="GO:0005763">
    <property type="term" value="C:mitochondrial small ribosomal subunit"/>
    <property type="evidence" value="ECO:0007669"/>
    <property type="project" value="TreeGrafter"/>
</dbReference>
<dbReference type="InterPro" id="IPR009068">
    <property type="entry name" value="uS15_NS1_RNA-bd_sf"/>
</dbReference>
<evidence type="ECO:0000256" key="4">
    <source>
        <dbReference type="ARBA" id="ARBA00022980"/>
    </source>
</evidence>
<keyword evidence="5" id="KW-0496">Mitochondrion</keyword>
<dbReference type="STRING" id="7574.A0A1S3IT76"/>
<dbReference type="Pfam" id="PF00312">
    <property type="entry name" value="Ribosomal_S15"/>
    <property type="match status" value="1"/>
</dbReference>
<proteinExistence type="inferred from homology"/>
<evidence type="ECO:0000256" key="3">
    <source>
        <dbReference type="ARBA" id="ARBA00022946"/>
    </source>
</evidence>
<keyword evidence="3" id="KW-0809">Transit peptide</keyword>
<dbReference type="SUPFAM" id="SSF47060">
    <property type="entry name" value="S15/NS1 RNA-binding domain"/>
    <property type="match status" value="1"/>
</dbReference>
<dbReference type="InterPro" id="IPR000589">
    <property type="entry name" value="Ribosomal_uS15"/>
</dbReference>
<evidence type="ECO:0000256" key="9">
    <source>
        <dbReference type="RuleBase" id="RU003919"/>
    </source>
</evidence>
<organism evidence="11 12">
    <name type="scientific">Lingula anatina</name>
    <name type="common">Brachiopod</name>
    <name type="synonym">Lingula unguis</name>
    <dbReference type="NCBI Taxonomy" id="7574"/>
    <lineage>
        <taxon>Eukaryota</taxon>
        <taxon>Metazoa</taxon>
        <taxon>Spiralia</taxon>
        <taxon>Lophotrochozoa</taxon>
        <taxon>Brachiopoda</taxon>
        <taxon>Linguliformea</taxon>
        <taxon>Lingulata</taxon>
        <taxon>Lingulida</taxon>
        <taxon>Linguloidea</taxon>
        <taxon>Lingulidae</taxon>
        <taxon>Lingula</taxon>
    </lineage>
</organism>
<keyword evidence="11" id="KW-1185">Reference proteome</keyword>
<dbReference type="GO" id="GO:0003723">
    <property type="term" value="F:RNA binding"/>
    <property type="evidence" value="ECO:0007669"/>
    <property type="project" value="TreeGrafter"/>
</dbReference>
<gene>
    <name evidence="12" type="primary">LOC106167237</name>
</gene>
<dbReference type="OMA" id="QEQISCD"/>